<dbReference type="SFLD" id="SFLDG01016">
    <property type="entry name" value="Prenyltransferase_Like_2"/>
    <property type="match status" value="1"/>
</dbReference>
<sequence>MDMNRIRARIEQMRGELLQLQSQDGAWRLCFDSGTMPDSYFIIILRMLGYKQEEVLIGQLASRIMSRQLPSGAWKIYPDEEDGNLDATAEAYFALLSSGYVNKQDTRMQLAKQFILSKGGLSKIRSLLTQALFSAAGQAIWPKSMRIPLQVFFSEHGIGIDLFSLSGHARVHIVPIIMLANNQYVERSNAMPDLSDLFAGSSKRFENDSPWIAALATLVGSLGLSELLPLESPSPEDKAVQFLFDRLEPDGTLLTYTTATMFMILALRMLGYSPTSPMIHRMVNGIRSVMCSNHHVQIASSEVWDTAMLVHALRKAGVNPTSTALENAGIYLRQRQQSQIGDWAIRNPGTPAGGWGFSNVNTLYPDVDDTTAALRAIRPYSSRSPQLQADWQRGLNWVLTMRNDNGGWPAFEREGSRLPIAFFAFDGAKDIAVDPSTVDLTSRTLQFLGQELGMNAGNSWVESSIRWVLSQQETNGSWFGRWGITYIHGTSAALQGLTAVGIADDHPAVKKGVNWLLEVQNEDGGWGESCISDKVRRYVPLNSSTPSQTAWALDGLTAALNKPNSALERGVEALLQSLDRHDWTYTYPTGGALPGSVYVHYASNNYIWPLLALSNIWLKYS</sequence>
<proteinExistence type="inferred from homology"/>
<evidence type="ECO:0000256" key="2">
    <source>
        <dbReference type="ARBA" id="ARBA00009755"/>
    </source>
</evidence>
<reference evidence="6 7" key="1">
    <citation type="submission" date="2023-03" db="EMBL/GenBank/DDBJ databases">
        <title>Draft genome sequence of the bacteria which degrade cell wall of Tricholomamatutake.</title>
        <authorList>
            <person name="Konishi Y."/>
            <person name="Fukuta Y."/>
            <person name="Shirasaka N."/>
        </authorList>
    </citation>
    <scope>NUCLEOTIDE SEQUENCE [LARGE SCALE GENOMIC DNA]</scope>
    <source>
        <strain evidence="7">mu1</strain>
    </source>
</reference>
<dbReference type="Pfam" id="PF13249">
    <property type="entry name" value="SQHop_cyclase_N"/>
    <property type="match status" value="1"/>
</dbReference>
<dbReference type="Gene3D" id="1.50.10.20">
    <property type="match status" value="2"/>
</dbReference>
<evidence type="ECO:0000256" key="3">
    <source>
        <dbReference type="ARBA" id="ARBA00022737"/>
    </source>
</evidence>
<dbReference type="EMBL" id="BSSQ01000008">
    <property type="protein sequence ID" value="GLX67650.1"/>
    <property type="molecule type" value="Genomic_DNA"/>
</dbReference>
<dbReference type="NCBIfam" id="TIGR01787">
    <property type="entry name" value="squalene_cyclas"/>
    <property type="match status" value="1"/>
</dbReference>
<evidence type="ECO:0000259" key="4">
    <source>
        <dbReference type="Pfam" id="PF13243"/>
    </source>
</evidence>
<dbReference type="SUPFAM" id="SSF48239">
    <property type="entry name" value="Terpenoid cyclases/Protein prenyltransferases"/>
    <property type="match status" value="2"/>
</dbReference>
<evidence type="ECO:0000256" key="1">
    <source>
        <dbReference type="ARBA" id="ARBA00004999"/>
    </source>
</evidence>
<dbReference type="Proteomes" id="UP001157114">
    <property type="component" value="Unassembled WGS sequence"/>
</dbReference>
<dbReference type="InterPro" id="IPR032696">
    <property type="entry name" value="SQ_cyclase_C"/>
</dbReference>
<dbReference type="RefSeq" id="WP_284238404.1">
    <property type="nucleotide sequence ID" value="NZ_BSSQ01000008.1"/>
</dbReference>
<comment type="similarity">
    <text evidence="2">Belongs to the terpene cyclase/mutase family.</text>
</comment>
<comment type="pathway">
    <text evidence="1">Secondary metabolite biosynthesis; hopanoid biosynthesis.</text>
</comment>
<evidence type="ECO:0000259" key="5">
    <source>
        <dbReference type="Pfam" id="PF13249"/>
    </source>
</evidence>
<organism evidence="6 7">
    <name type="scientific">Paenibacillus glycanilyticus</name>
    <dbReference type="NCBI Taxonomy" id="126569"/>
    <lineage>
        <taxon>Bacteria</taxon>
        <taxon>Bacillati</taxon>
        <taxon>Bacillota</taxon>
        <taxon>Bacilli</taxon>
        <taxon>Bacillales</taxon>
        <taxon>Paenibacillaceae</taxon>
        <taxon>Paenibacillus</taxon>
    </lineage>
</organism>
<evidence type="ECO:0000313" key="6">
    <source>
        <dbReference type="EMBL" id="GLX67650.1"/>
    </source>
</evidence>
<keyword evidence="3" id="KW-0677">Repeat</keyword>
<protein>
    <submittedName>
        <fullName evidence="6">Squalene--hopene cyclase</fullName>
    </submittedName>
</protein>
<evidence type="ECO:0000313" key="7">
    <source>
        <dbReference type="Proteomes" id="UP001157114"/>
    </source>
</evidence>
<feature type="domain" description="Squalene cyclase N-terminal" evidence="5">
    <location>
        <begin position="10"/>
        <end position="293"/>
    </location>
</feature>
<accession>A0ABQ6GAX1</accession>
<dbReference type="InterPro" id="IPR032697">
    <property type="entry name" value="SQ_cyclase_N"/>
</dbReference>
<keyword evidence="7" id="KW-1185">Reference proteome</keyword>
<dbReference type="PANTHER" id="PTHR11764:SF20">
    <property type="entry name" value="LANOSTEROL SYNTHASE"/>
    <property type="match status" value="1"/>
</dbReference>
<gene>
    <name evidence="6" type="ORF">MU1_19950</name>
</gene>
<name>A0ABQ6GAX1_9BACL</name>
<dbReference type="Pfam" id="PF13243">
    <property type="entry name" value="SQHop_cyclase_C"/>
    <property type="match status" value="1"/>
</dbReference>
<dbReference type="InterPro" id="IPR018333">
    <property type="entry name" value="Squalene_cyclase"/>
</dbReference>
<dbReference type="PANTHER" id="PTHR11764">
    <property type="entry name" value="TERPENE CYCLASE/MUTASE FAMILY MEMBER"/>
    <property type="match status" value="1"/>
</dbReference>
<feature type="domain" description="Squalene cyclase C-terminal" evidence="4">
    <location>
        <begin position="301"/>
        <end position="615"/>
    </location>
</feature>
<comment type="caution">
    <text evidence="6">The sequence shown here is derived from an EMBL/GenBank/DDBJ whole genome shotgun (WGS) entry which is preliminary data.</text>
</comment>
<dbReference type="InterPro" id="IPR008930">
    <property type="entry name" value="Terpenoid_cyclase/PrenylTrfase"/>
</dbReference>